<evidence type="ECO:0000313" key="1">
    <source>
        <dbReference type="EMBL" id="KYP76670.1"/>
    </source>
</evidence>
<dbReference type="AlphaFoldDB" id="A0A151UBG9"/>
<dbReference type="OMA" id="CFRIHEY"/>
<organism evidence="1 2">
    <name type="scientific">Cajanus cajan</name>
    <name type="common">Pigeon pea</name>
    <name type="synonym">Cajanus indicus</name>
    <dbReference type="NCBI Taxonomy" id="3821"/>
    <lineage>
        <taxon>Eukaryota</taxon>
        <taxon>Viridiplantae</taxon>
        <taxon>Streptophyta</taxon>
        <taxon>Embryophyta</taxon>
        <taxon>Tracheophyta</taxon>
        <taxon>Spermatophyta</taxon>
        <taxon>Magnoliopsida</taxon>
        <taxon>eudicotyledons</taxon>
        <taxon>Gunneridae</taxon>
        <taxon>Pentapetalae</taxon>
        <taxon>rosids</taxon>
        <taxon>fabids</taxon>
        <taxon>Fabales</taxon>
        <taxon>Fabaceae</taxon>
        <taxon>Papilionoideae</taxon>
        <taxon>50 kb inversion clade</taxon>
        <taxon>NPAAA clade</taxon>
        <taxon>indigoferoid/millettioid clade</taxon>
        <taxon>Phaseoleae</taxon>
        <taxon>Cajanus</taxon>
    </lineage>
</organism>
<protein>
    <recommendedName>
        <fullName evidence="3">Retrovirus-related Pol polyprotein from transposon TNT 1-94</fullName>
    </recommendedName>
</protein>
<keyword evidence="2" id="KW-1185">Reference proteome</keyword>
<evidence type="ECO:0000313" key="2">
    <source>
        <dbReference type="Proteomes" id="UP000075243"/>
    </source>
</evidence>
<gene>
    <name evidence="1" type="ORF">KK1_020922</name>
</gene>
<dbReference type="EMBL" id="CM003603">
    <property type="protein sequence ID" value="KYP76670.1"/>
    <property type="molecule type" value="Genomic_DNA"/>
</dbReference>
<accession>A0A151UBG9</accession>
<evidence type="ECO:0008006" key="3">
    <source>
        <dbReference type="Google" id="ProtNLM"/>
    </source>
</evidence>
<dbReference type="Proteomes" id="UP000075243">
    <property type="component" value="Chromosome 1"/>
</dbReference>
<proteinExistence type="predicted"/>
<feature type="non-terminal residue" evidence="1">
    <location>
        <position position="1"/>
    </location>
</feature>
<reference evidence="1 2" key="1">
    <citation type="journal article" date="2012" name="Nat. Biotechnol.">
        <title>Draft genome sequence of pigeonpea (Cajanus cajan), an orphan legume crop of resource-poor farmers.</title>
        <authorList>
            <person name="Varshney R.K."/>
            <person name="Chen W."/>
            <person name="Li Y."/>
            <person name="Bharti A.K."/>
            <person name="Saxena R.K."/>
            <person name="Schlueter J.A."/>
            <person name="Donoghue M.T."/>
            <person name="Azam S."/>
            <person name="Fan G."/>
            <person name="Whaley A.M."/>
            <person name="Farmer A.D."/>
            <person name="Sheridan J."/>
            <person name="Iwata A."/>
            <person name="Tuteja R."/>
            <person name="Penmetsa R.V."/>
            <person name="Wu W."/>
            <person name="Upadhyaya H.D."/>
            <person name="Yang S.P."/>
            <person name="Shah T."/>
            <person name="Saxena K.B."/>
            <person name="Michael T."/>
            <person name="McCombie W.R."/>
            <person name="Yang B."/>
            <person name="Zhang G."/>
            <person name="Yang H."/>
            <person name="Wang J."/>
            <person name="Spillane C."/>
            <person name="Cook D.R."/>
            <person name="May G.D."/>
            <person name="Xu X."/>
            <person name="Jackson S.A."/>
        </authorList>
    </citation>
    <scope>NUCLEOTIDE SEQUENCE [LARGE SCALE GENOMIC DNA]</scope>
    <source>
        <strain evidence="2">cv. Asha</strain>
    </source>
</reference>
<name>A0A151UBG9_CAJCA</name>
<dbReference type="PANTHER" id="PTHR34222">
    <property type="entry name" value="GAG_PRE-INTEGRS DOMAIN-CONTAINING PROTEIN"/>
    <property type="match status" value="1"/>
</dbReference>
<sequence length="139" mass="15420">QQGQIMQFLGGLNDQYNQVKSHILMLDPLPPISKVFSYIVQQERQFISSDGILSILNLELKGLINVVSFNASSCKFCVGNKGTSNHGTKSCAHCGKLGHTIDVCYRKHGFPLGHKFHNQNAYVNNSVTGDVHVTFDQQK</sequence>
<dbReference type="PANTHER" id="PTHR34222:SF99">
    <property type="entry name" value="PROTEIN, PUTATIVE-RELATED"/>
    <property type="match status" value="1"/>
</dbReference>
<dbReference type="Gramene" id="C.cajan_20317.t">
    <property type="protein sequence ID" value="C.cajan_20317.t"/>
    <property type="gene ID" value="C.cajan_20317"/>
</dbReference>